<reference evidence="5 6" key="1">
    <citation type="submission" date="2022-01" db="EMBL/GenBank/DDBJ databases">
        <title>Mariniradius saccharolyticus sp. nov., isolated from sediment of a river.</title>
        <authorList>
            <person name="Liu H."/>
        </authorList>
    </citation>
    <scope>NUCLEOTIDE SEQUENCE [LARGE SCALE GENOMIC DNA]</scope>
    <source>
        <strain evidence="5 6">RY-2</strain>
    </source>
</reference>
<organism evidence="5 6">
    <name type="scientific">Mariniradius sediminis</name>
    <dbReference type="NCBI Taxonomy" id="2909237"/>
    <lineage>
        <taxon>Bacteria</taxon>
        <taxon>Pseudomonadati</taxon>
        <taxon>Bacteroidota</taxon>
        <taxon>Cytophagia</taxon>
        <taxon>Cytophagales</taxon>
        <taxon>Cyclobacteriaceae</taxon>
        <taxon>Mariniradius</taxon>
    </lineage>
</organism>
<proteinExistence type="inferred from homology"/>
<evidence type="ECO:0000259" key="4">
    <source>
        <dbReference type="Pfam" id="PF00456"/>
    </source>
</evidence>
<protein>
    <submittedName>
        <fullName evidence="5">Transketolase</fullName>
    </submittedName>
</protein>
<dbReference type="Pfam" id="PF00456">
    <property type="entry name" value="Transketolase_N"/>
    <property type="match status" value="1"/>
</dbReference>
<feature type="domain" description="Transketolase N-terminal" evidence="4">
    <location>
        <begin position="12"/>
        <end position="272"/>
    </location>
</feature>
<dbReference type="InterPro" id="IPR005474">
    <property type="entry name" value="Transketolase_N"/>
</dbReference>
<comment type="similarity">
    <text evidence="2">Belongs to the transketolase family.</text>
</comment>
<dbReference type="InterPro" id="IPR029061">
    <property type="entry name" value="THDP-binding"/>
</dbReference>
<evidence type="ECO:0000256" key="1">
    <source>
        <dbReference type="ARBA" id="ARBA00001964"/>
    </source>
</evidence>
<dbReference type="CDD" id="cd02012">
    <property type="entry name" value="TPP_TK"/>
    <property type="match status" value="1"/>
</dbReference>
<gene>
    <name evidence="5" type="ORF">L0U89_08060</name>
</gene>
<comment type="caution">
    <text evidence="5">The sequence shown here is derived from an EMBL/GenBank/DDBJ whole genome shotgun (WGS) entry which is preliminary data.</text>
</comment>
<dbReference type="Proteomes" id="UP001201449">
    <property type="component" value="Unassembled WGS sequence"/>
</dbReference>
<dbReference type="SUPFAM" id="SSF52518">
    <property type="entry name" value="Thiamin diphosphate-binding fold (THDP-binding)"/>
    <property type="match status" value="1"/>
</dbReference>
<evidence type="ECO:0000256" key="3">
    <source>
        <dbReference type="ARBA" id="ARBA00023052"/>
    </source>
</evidence>
<evidence type="ECO:0000313" key="5">
    <source>
        <dbReference type="EMBL" id="MCF1751022.1"/>
    </source>
</evidence>
<comment type="cofactor">
    <cofactor evidence="1">
        <name>thiamine diphosphate</name>
        <dbReference type="ChEBI" id="CHEBI:58937"/>
    </cofactor>
</comment>
<dbReference type="PANTHER" id="PTHR47514">
    <property type="entry name" value="TRANSKETOLASE N-TERMINAL SECTION-RELATED"/>
    <property type="match status" value="1"/>
</dbReference>
<accession>A0ABS9BSL1</accession>
<sequence>MQQVSIDQLQKISSQVRRDCLRMVHAVQSGHPGAALGLTEYFVALFFKEMQHNNQFDMDGKGEDLFFLSNGHVSALWYSVLARNGYFSTEELGTFRKINSRLQGHPATHEGLPGVRIASGSLGQGLSVAIGAAQVKKLNQDDKLVYVVMGDGEQQEGQIWEAAMYAAHHHVDNIIAAIDYNGQQIDGPTKKVMDLKDLKAKWEAFGWEVISIEKGNDMAAVLEGLAKAKSMTGKGKPVLILLHTEMGYGVDFMVGTHKWHGVAPSDAELENALSQLEETLGDY</sequence>
<evidence type="ECO:0000256" key="2">
    <source>
        <dbReference type="ARBA" id="ARBA00007131"/>
    </source>
</evidence>
<keyword evidence="6" id="KW-1185">Reference proteome</keyword>
<dbReference type="RefSeq" id="WP_008625746.1">
    <property type="nucleotide sequence ID" value="NZ_JAKEVZ010000005.1"/>
</dbReference>
<keyword evidence="3" id="KW-0786">Thiamine pyrophosphate</keyword>
<dbReference type="Gene3D" id="3.40.50.970">
    <property type="match status" value="1"/>
</dbReference>
<name>A0ABS9BSL1_9BACT</name>
<dbReference type="PANTHER" id="PTHR47514:SF1">
    <property type="entry name" value="TRANSKETOLASE N-TERMINAL SECTION-RELATED"/>
    <property type="match status" value="1"/>
</dbReference>
<evidence type="ECO:0000313" key="6">
    <source>
        <dbReference type="Proteomes" id="UP001201449"/>
    </source>
</evidence>
<dbReference type="EMBL" id="JAKEVZ010000005">
    <property type="protein sequence ID" value="MCF1751022.1"/>
    <property type="molecule type" value="Genomic_DNA"/>
</dbReference>